<organism evidence="3 4">
    <name type="scientific">Plakobranchus ocellatus</name>
    <dbReference type="NCBI Taxonomy" id="259542"/>
    <lineage>
        <taxon>Eukaryota</taxon>
        <taxon>Metazoa</taxon>
        <taxon>Spiralia</taxon>
        <taxon>Lophotrochozoa</taxon>
        <taxon>Mollusca</taxon>
        <taxon>Gastropoda</taxon>
        <taxon>Heterobranchia</taxon>
        <taxon>Euthyneura</taxon>
        <taxon>Panpulmonata</taxon>
        <taxon>Sacoglossa</taxon>
        <taxon>Placobranchoidea</taxon>
        <taxon>Plakobranchidae</taxon>
        <taxon>Plakobranchus</taxon>
    </lineage>
</organism>
<keyword evidence="2" id="KW-0812">Transmembrane</keyword>
<reference evidence="3 4" key="1">
    <citation type="journal article" date="2021" name="Elife">
        <title>Chloroplast acquisition without the gene transfer in kleptoplastic sea slugs, Plakobranchus ocellatus.</title>
        <authorList>
            <person name="Maeda T."/>
            <person name="Takahashi S."/>
            <person name="Yoshida T."/>
            <person name="Shimamura S."/>
            <person name="Takaki Y."/>
            <person name="Nagai Y."/>
            <person name="Toyoda A."/>
            <person name="Suzuki Y."/>
            <person name="Arimoto A."/>
            <person name="Ishii H."/>
            <person name="Satoh N."/>
            <person name="Nishiyama T."/>
            <person name="Hasebe M."/>
            <person name="Maruyama T."/>
            <person name="Minagawa J."/>
            <person name="Obokata J."/>
            <person name="Shigenobu S."/>
        </authorList>
    </citation>
    <scope>NUCLEOTIDE SEQUENCE [LARGE SCALE GENOMIC DNA]</scope>
</reference>
<evidence type="ECO:0000256" key="2">
    <source>
        <dbReference type="SAM" id="Phobius"/>
    </source>
</evidence>
<dbReference type="AlphaFoldDB" id="A0AAV4D164"/>
<name>A0AAV4D164_9GAST</name>
<keyword evidence="4" id="KW-1185">Reference proteome</keyword>
<evidence type="ECO:0000256" key="1">
    <source>
        <dbReference type="SAM" id="MobiDB-lite"/>
    </source>
</evidence>
<accession>A0AAV4D164</accession>
<gene>
    <name evidence="3" type="ORF">PoB_006427500</name>
</gene>
<dbReference type="Proteomes" id="UP000735302">
    <property type="component" value="Unassembled WGS sequence"/>
</dbReference>
<evidence type="ECO:0000313" key="4">
    <source>
        <dbReference type="Proteomes" id="UP000735302"/>
    </source>
</evidence>
<feature type="transmembrane region" description="Helical" evidence="2">
    <location>
        <begin position="12"/>
        <end position="32"/>
    </location>
</feature>
<keyword evidence="2" id="KW-1133">Transmembrane helix</keyword>
<protein>
    <submittedName>
        <fullName evidence="3">Uncharacterized protein</fullName>
    </submittedName>
</protein>
<comment type="caution">
    <text evidence="3">The sequence shown here is derived from an EMBL/GenBank/DDBJ whole genome shotgun (WGS) entry which is preliminary data.</text>
</comment>
<proteinExistence type="predicted"/>
<sequence length="98" mass="10667">MAVDLHGSSINLGFPTSNLICFLSVYVCVYVWRCFGGAVAGKPAPRSAGILSIPRSSPTTDLPAGRKHHSRASRPPSGQINRNIYHSPATIRLMMYIR</sequence>
<dbReference type="EMBL" id="BLXT01007302">
    <property type="protein sequence ID" value="GFO37770.1"/>
    <property type="molecule type" value="Genomic_DNA"/>
</dbReference>
<keyword evidence="2" id="KW-0472">Membrane</keyword>
<feature type="region of interest" description="Disordered" evidence="1">
    <location>
        <begin position="43"/>
        <end position="82"/>
    </location>
</feature>
<evidence type="ECO:0000313" key="3">
    <source>
        <dbReference type="EMBL" id="GFO37770.1"/>
    </source>
</evidence>